<feature type="transmembrane region" description="Helical" evidence="1">
    <location>
        <begin position="6"/>
        <end position="27"/>
    </location>
</feature>
<keyword evidence="1" id="KW-1133">Transmembrane helix</keyword>
<dbReference type="AlphaFoldDB" id="A0A2H4HI95"/>
<dbReference type="EMBL" id="KY290886">
    <property type="protein sequence ID" value="ARQ19154.1"/>
    <property type="molecule type" value="Genomic_DNA"/>
</dbReference>
<geneLocation type="plasmid" evidence="2">
    <name>pJH-T4</name>
</geneLocation>
<proteinExistence type="predicted"/>
<organism evidence="2">
    <name type="scientific">Enterococcus faecalis</name>
    <name type="common">Streptococcus faecalis</name>
    <dbReference type="NCBI Taxonomy" id="1351"/>
    <lineage>
        <taxon>Bacteria</taxon>
        <taxon>Bacillati</taxon>
        <taxon>Bacillota</taxon>
        <taxon>Bacilli</taxon>
        <taxon>Lactobacillales</taxon>
        <taxon>Enterococcaceae</taxon>
        <taxon>Enterococcus</taxon>
    </lineage>
</organism>
<protein>
    <submittedName>
        <fullName evidence="2">Uncharacterized protein</fullName>
    </submittedName>
</protein>
<sequence length="48" mass="5586">MQENNVSRIIYLIGGLIILSLAIAGLVEHWPEIKLLIRNFYDNKMIKM</sequence>
<keyword evidence="2" id="KW-0614">Plasmid</keyword>
<dbReference type="RefSeq" id="WP_002326866.1">
    <property type="nucleotide sequence ID" value="NZ_KY290886.1"/>
</dbReference>
<name>A0A2H4HI95_ENTFL</name>
<reference evidence="2" key="1">
    <citation type="submission" date="2016-12" db="EMBL/GenBank/DDBJ databases">
        <title>Genetic characterization of cointegrate plasmids responsible for the mobilization of pRUM-like and pLAG, via pHTbeta, from Enterococcus faecium to E. faecalis.</title>
        <authorList>
            <person name="Di Sante L."/>
            <person name="Morroni G."/>
            <person name="Vignaroli C."/>
            <person name="Brenciani A."/>
        </authorList>
    </citation>
    <scope>NUCLEOTIDE SEQUENCE</scope>
    <source>
        <strain evidence="2">Transconjugant T4</strain>
        <plasmid evidence="2">pJH-T4</plasmid>
    </source>
</reference>
<keyword evidence="1" id="KW-0812">Transmembrane</keyword>
<evidence type="ECO:0000256" key="1">
    <source>
        <dbReference type="SAM" id="Phobius"/>
    </source>
</evidence>
<keyword evidence="1" id="KW-0472">Membrane</keyword>
<accession>A0A2H4HI95</accession>
<evidence type="ECO:0000313" key="2">
    <source>
        <dbReference type="EMBL" id="ARQ19154.1"/>
    </source>
</evidence>